<comment type="function">
    <text evidence="16">Second step of mRNA capping. Transfer of the GMP moiety of GTP to the 5'-end of RNA via an enzyme-GMP covalent reaction intermediate.</text>
</comment>
<keyword evidence="11 16" id="KW-0539">Nucleus</keyword>
<feature type="domain" description="mRNA capping enzyme C-terminal" evidence="19">
    <location>
        <begin position="239"/>
        <end position="360"/>
    </location>
</feature>
<dbReference type="Pfam" id="PF01331">
    <property type="entry name" value="mRNA_cap_enzyme"/>
    <property type="match status" value="1"/>
</dbReference>
<evidence type="ECO:0000256" key="2">
    <source>
        <dbReference type="ARBA" id="ARBA00010237"/>
    </source>
</evidence>
<keyword evidence="10 16" id="KW-0342">GTP-binding</keyword>
<evidence type="ECO:0000256" key="14">
    <source>
        <dbReference type="ARBA" id="ARBA00044624"/>
    </source>
</evidence>
<dbReference type="InterPro" id="IPR013846">
    <property type="entry name" value="mRNA_cap_enzyme_C"/>
</dbReference>
<evidence type="ECO:0000256" key="5">
    <source>
        <dbReference type="ARBA" id="ARBA00022664"/>
    </source>
</evidence>
<keyword evidence="5 16" id="KW-0507">mRNA processing</keyword>
<evidence type="ECO:0000256" key="7">
    <source>
        <dbReference type="ARBA" id="ARBA00022695"/>
    </source>
</evidence>
<feature type="active site" description="N6-GMP-lysine intermediate" evidence="17">
    <location>
        <position position="63"/>
    </location>
</feature>
<dbReference type="Pfam" id="PF03919">
    <property type="entry name" value="mRNA_cap_C"/>
    <property type="match status" value="1"/>
</dbReference>
<dbReference type="SUPFAM" id="SSF56091">
    <property type="entry name" value="DNA ligase/mRNA capping enzyme, catalytic domain"/>
    <property type="match status" value="1"/>
</dbReference>
<protein>
    <recommendedName>
        <fullName evidence="4 16">mRNA-capping enzyme subunit alpha</fullName>
        <ecNumber evidence="3 16">2.7.7.50</ecNumber>
    </recommendedName>
    <alternativeName>
        <fullName evidence="12 16">GTP--RNA guanylyltransferase</fullName>
    </alternativeName>
    <alternativeName>
        <fullName evidence="13 16">mRNA guanylyltransferase</fullName>
    </alternativeName>
</protein>
<dbReference type="InParanoid" id="A0A067M8M4"/>
<dbReference type="Proteomes" id="UP000027195">
    <property type="component" value="Unassembled WGS sequence"/>
</dbReference>
<evidence type="ECO:0000256" key="13">
    <source>
        <dbReference type="ARBA" id="ARBA00030702"/>
    </source>
</evidence>
<evidence type="ECO:0000256" key="16">
    <source>
        <dbReference type="PIRNR" id="PIRNR036959"/>
    </source>
</evidence>
<evidence type="ECO:0000256" key="3">
    <source>
        <dbReference type="ARBA" id="ARBA00012475"/>
    </source>
</evidence>
<evidence type="ECO:0000313" key="20">
    <source>
        <dbReference type="EMBL" id="KDQ11894.1"/>
    </source>
</evidence>
<comment type="catalytic activity">
    <reaction evidence="14">
        <text>a 5'-end diphospho-ribonucleoside in mRNA + GTP + H(+) = a 5'-end (5'-triphosphoguanosine)-ribonucleoside in mRNA + diphosphate</text>
        <dbReference type="Rhea" id="RHEA:67012"/>
        <dbReference type="Rhea" id="RHEA-COMP:17165"/>
        <dbReference type="Rhea" id="RHEA-COMP:17166"/>
        <dbReference type="ChEBI" id="CHEBI:15378"/>
        <dbReference type="ChEBI" id="CHEBI:33019"/>
        <dbReference type="ChEBI" id="CHEBI:37565"/>
        <dbReference type="ChEBI" id="CHEBI:167616"/>
        <dbReference type="ChEBI" id="CHEBI:167617"/>
        <dbReference type="EC" id="2.7.7.50"/>
    </reaction>
    <physiologicalReaction direction="left-to-right" evidence="14">
        <dbReference type="Rhea" id="RHEA:67013"/>
    </physiologicalReaction>
</comment>
<evidence type="ECO:0000256" key="11">
    <source>
        <dbReference type="ARBA" id="ARBA00023242"/>
    </source>
</evidence>
<dbReference type="SUPFAM" id="SSF50249">
    <property type="entry name" value="Nucleic acid-binding proteins"/>
    <property type="match status" value="1"/>
</dbReference>
<evidence type="ECO:0000256" key="17">
    <source>
        <dbReference type="PIRSR" id="PIRSR036959-1"/>
    </source>
</evidence>
<organism evidence="20 21">
    <name type="scientific">Botryobasidium botryosum (strain FD-172 SS1)</name>
    <dbReference type="NCBI Taxonomy" id="930990"/>
    <lineage>
        <taxon>Eukaryota</taxon>
        <taxon>Fungi</taxon>
        <taxon>Dikarya</taxon>
        <taxon>Basidiomycota</taxon>
        <taxon>Agaricomycotina</taxon>
        <taxon>Agaricomycetes</taxon>
        <taxon>Cantharellales</taxon>
        <taxon>Botryobasidiaceae</taxon>
        <taxon>Botryobasidium</taxon>
    </lineage>
</organism>
<dbReference type="CDD" id="cd07895">
    <property type="entry name" value="Adenylation_mRNA_capping"/>
    <property type="match status" value="1"/>
</dbReference>
<dbReference type="EC" id="2.7.7.50" evidence="3 16"/>
<dbReference type="FunCoup" id="A0A067M8M4">
    <property type="interactions" value="485"/>
</dbReference>
<dbReference type="STRING" id="930990.A0A067M8M4"/>
<dbReference type="EMBL" id="KL198054">
    <property type="protein sequence ID" value="KDQ11894.1"/>
    <property type="molecule type" value="Genomic_DNA"/>
</dbReference>
<evidence type="ECO:0000256" key="10">
    <source>
        <dbReference type="ARBA" id="ARBA00023134"/>
    </source>
</evidence>
<evidence type="ECO:0000256" key="15">
    <source>
        <dbReference type="ARBA" id="ARBA00047082"/>
    </source>
</evidence>
<evidence type="ECO:0000256" key="8">
    <source>
        <dbReference type="ARBA" id="ARBA00022741"/>
    </source>
</evidence>
<evidence type="ECO:0000256" key="6">
    <source>
        <dbReference type="ARBA" id="ARBA00022679"/>
    </source>
</evidence>
<dbReference type="InterPro" id="IPR001339">
    <property type="entry name" value="mRNA_cap_enzyme_adenylation"/>
</dbReference>
<dbReference type="InterPro" id="IPR012340">
    <property type="entry name" value="NA-bd_OB-fold"/>
</dbReference>
<dbReference type="OrthoDB" id="200924at2759"/>
<proteinExistence type="inferred from homology"/>
<dbReference type="GO" id="GO:0004484">
    <property type="term" value="F:mRNA guanylyltransferase activity"/>
    <property type="evidence" value="ECO:0007669"/>
    <property type="project" value="UniProtKB-EC"/>
</dbReference>
<dbReference type="PANTHER" id="PTHR10367">
    <property type="entry name" value="MRNA-CAPPING ENZYME"/>
    <property type="match status" value="1"/>
</dbReference>
<keyword evidence="7 16" id="KW-0548">Nucleotidyltransferase</keyword>
<dbReference type="PIRSF" id="PIRSF036959">
    <property type="entry name" value="mRNA_cap_alpha"/>
    <property type="match status" value="1"/>
</dbReference>
<accession>A0A067M8M4</accession>
<comment type="similarity">
    <text evidence="2 16">Belongs to the eukaryotic GTase family.</text>
</comment>
<keyword evidence="6 16" id="KW-0808">Transferase</keyword>
<feature type="domain" description="mRNA capping enzyme adenylation" evidence="18">
    <location>
        <begin position="41"/>
        <end position="235"/>
    </location>
</feature>
<dbReference type="AlphaFoldDB" id="A0A067M8M4"/>
<keyword evidence="8 16" id="KW-0547">Nucleotide-binding</keyword>
<gene>
    <name evidence="20" type="ORF">BOTBODRAFT_162340</name>
</gene>
<evidence type="ECO:0000256" key="12">
    <source>
        <dbReference type="ARBA" id="ARBA00029909"/>
    </source>
</evidence>
<sequence length="417" mass="48074">MPVSDVPDLPGSPVHPEKATQLKALVAQICGLAHHRFVGSQPVSFARSDLDKLEQKDYWVCEKSDGIRVLVFVVGFPSGDQEVYLIDRKNSYRQVEGVFFPHHENPRRPMGHSLLDGELVTDVDPHTGRETPRLLLFDCIVVDNQNLTLKPLTSRYGKLQMWVWKPYERMVKEFPDMAIRRPFDIQVKAMERAYAVKKVLREDLPRLHHSNDGLIYTCAESGYVAGTDEQLLKWKPPSQNSIDFKLELRFPPSREHPEVPDLYAKPMFLLFVWQGGSSGNKEAEYKYFDYMHVRDAEWERMKESGEQYDDRIIEAVWDTNSQNWRFLRFRDKEKEHGNHASVVEKIIQSIQDGVEEDALISRSASVREAWKARESCRAVRDRPQHALPPTHHPIFKPQLGPLLSKVSGPTAINGINR</sequence>
<evidence type="ECO:0000313" key="21">
    <source>
        <dbReference type="Proteomes" id="UP000027195"/>
    </source>
</evidence>
<dbReference type="GO" id="GO:0005525">
    <property type="term" value="F:GTP binding"/>
    <property type="evidence" value="ECO:0007669"/>
    <property type="project" value="UniProtKB-KW"/>
</dbReference>
<evidence type="ECO:0000259" key="19">
    <source>
        <dbReference type="Pfam" id="PF03919"/>
    </source>
</evidence>
<evidence type="ECO:0000256" key="9">
    <source>
        <dbReference type="ARBA" id="ARBA00023042"/>
    </source>
</evidence>
<dbReference type="GO" id="GO:0005524">
    <property type="term" value="F:ATP binding"/>
    <property type="evidence" value="ECO:0007669"/>
    <property type="project" value="InterPro"/>
</dbReference>
<comment type="subunit">
    <text evidence="15">Heterodimer. The mRNA-capping enzyme is composed of two separate chains alpha and beta, respectively a mRNA guanylyltransferase and an mRNA 5'-triphosphate monophosphatase.</text>
</comment>
<evidence type="ECO:0000256" key="4">
    <source>
        <dbReference type="ARBA" id="ARBA00019171"/>
    </source>
</evidence>
<dbReference type="InterPro" id="IPR051029">
    <property type="entry name" value="mRNA_Capping_Enz/RNA_Phosphat"/>
</dbReference>
<keyword evidence="9 16" id="KW-0506">mRNA capping</keyword>
<evidence type="ECO:0000256" key="1">
    <source>
        <dbReference type="ARBA" id="ARBA00004123"/>
    </source>
</evidence>
<dbReference type="HOGENOM" id="CLU_021710_0_2_1"/>
<dbReference type="Gene3D" id="3.30.470.30">
    <property type="entry name" value="DNA ligase/mRNA capping enzyme"/>
    <property type="match status" value="1"/>
</dbReference>
<comment type="subcellular location">
    <subcellularLocation>
        <location evidence="1 16">Nucleus</location>
    </subcellularLocation>
</comment>
<dbReference type="GO" id="GO:0031533">
    <property type="term" value="C:mRNA capping enzyme complex"/>
    <property type="evidence" value="ECO:0007669"/>
    <property type="project" value="InterPro"/>
</dbReference>
<reference evidence="21" key="1">
    <citation type="journal article" date="2014" name="Proc. Natl. Acad. Sci. U.S.A.">
        <title>Extensive sampling of basidiomycete genomes demonstrates inadequacy of the white-rot/brown-rot paradigm for wood decay fungi.</title>
        <authorList>
            <person name="Riley R."/>
            <person name="Salamov A.A."/>
            <person name="Brown D.W."/>
            <person name="Nagy L.G."/>
            <person name="Floudas D."/>
            <person name="Held B.W."/>
            <person name="Levasseur A."/>
            <person name="Lombard V."/>
            <person name="Morin E."/>
            <person name="Otillar R."/>
            <person name="Lindquist E.A."/>
            <person name="Sun H."/>
            <person name="LaButti K.M."/>
            <person name="Schmutz J."/>
            <person name="Jabbour D."/>
            <person name="Luo H."/>
            <person name="Baker S.E."/>
            <person name="Pisabarro A.G."/>
            <person name="Walton J.D."/>
            <person name="Blanchette R.A."/>
            <person name="Henrissat B."/>
            <person name="Martin F."/>
            <person name="Cullen D."/>
            <person name="Hibbett D.S."/>
            <person name="Grigoriev I.V."/>
        </authorList>
    </citation>
    <scope>NUCLEOTIDE SEQUENCE [LARGE SCALE GENOMIC DNA]</scope>
    <source>
        <strain evidence="21">FD-172 SS1</strain>
    </source>
</reference>
<evidence type="ECO:0000259" key="18">
    <source>
        <dbReference type="Pfam" id="PF01331"/>
    </source>
</evidence>
<name>A0A067M8M4_BOTB1</name>
<dbReference type="InterPro" id="IPR017075">
    <property type="entry name" value="mRNA_cap_enzyme_alpha"/>
</dbReference>
<keyword evidence="21" id="KW-1185">Reference proteome</keyword>
<dbReference type="PANTHER" id="PTHR10367:SF17">
    <property type="entry name" value="MRNA-CAPPING ENZYME"/>
    <property type="match status" value="1"/>
</dbReference>
<dbReference type="Gene3D" id="2.40.50.140">
    <property type="entry name" value="Nucleic acid-binding proteins"/>
    <property type="match status" value="1"/>
</dbReference>
<dbReference type="GO" id="GO:0006370">
    <property type="term" value="P:7-methylguanosine mRNA capping"/>
    <property type="evidence" value="ECO:0007669"/>
    <property type="project" value="UniProtKB-KW"/>
</dbReference>